<evidence type="ECO:0000256" key="2">
    <source>
        <dbReference type="SAM" id="Phobius"/>
    </source>
</evidence>
<keyword evidence="2" id="KW-0472">Membrane</keyword>
<sequence length="255" mass="27738">MSEHAPDPGSASESTAPDPAEPARWSVRRRLQVGGGAIGLVAIVVAVVLMRPPSAYADIADCGELFTEELLTEVHLEEPGVSVEENDPPGPGLGSEQNRYCVDAELGQFTADIYFHSPDTRSDRYEELQERITENRGRAEGSAALDEQDRLAELDDPPRYVATEIEDIDAGEGGFAAVYEAQEEPDTPSLDTGEAEAVSTFARAEFRTRNIYVRISYLEASDERRGSSMLGTITVTRLAEALEARIDETSTKDSV</sequence>
<evidence type="ECO:0000313" key="3">
    <source>
        <dbReference type="EMBL" id="MBB4933335.1"/>
    </source>
</evidence>
<dbReference type="RefSeq" id="WP_184580961.1">
    <property type="nucleotide sequence ID" value="NZ_JACHJT010000001.1"/>
</dbReference>
<evidence type="ECO:0000313" key="4">
    <source>
        <dbReference type="Proteomes" id="UP000523007"/>
    </source>
</evidence>
<protein>
    <submittedName>
        <fullName evidence="3">Uncharacterized protein</fullName>
    </submittedName>
</protein>
<reference evidence="3 4" key="1">
    <citation type="submission" date="2020-08" db="EMBL/GenBank/DDBJ databases">
        <title>Sequencing the genomes of 1000 actinobacteria strains.</title>
        <authorList>
            <person name="Klenk H.-P."/>
        </authorList>
    </citation>
    <scope>NUCLEOTIDE SEQUENCE [LARGE SCALE GENOMIC DNA]</scope>
    <source>
        <strain evidence="3 4">DSM 102030</strain>
    </source>
</reference>
<keyword evidence="2" id="KW-0812">Transmembrane</keyword>
<feature type="region of interest" description="Disordered" evidence="1">
    <location>
        <begin position="1"/>
        <end position="23"/>
    </location>
</feature>
<gene>
    <name evidence="3" type="ORF">F4561_004155</name>
</gene>
<proteinExistence type="predicted"/>
<comment type="caution">
    <text evidence="3">The sequence shown here is derived from an EMBL/GenBank/DDBJ whole genome shotgun (WGS) entry which is preliminary data.</text>
</comment>
<keyword evidence="2" id="KW-1133">Transmembrane helix</keyword>
<organism evidence="3 4">
    <name type="scientific">Lipingzhangella halophila</name>
    <dbReference type="NCBI Taxonomy" id="1783352"/>
    <lineage>
        <taxon>Bacteria</taxon>
        <taxon>Bacillati</taxon>
        <taxon>Actinomycetota</taxon>
        <taxon>Actinomycetes</taxon>
        <taxon>Streptosporangiales</taxon>
        <taxon>Nocardiopsidaceae</taxon>
        <taxon>Lipingzhangella</taxon>
    </lineage>
</organism>
<name>A0A7W7RJZ5_9ACTN</name>
<evidence type="ECO:0000256" key="1">
    <source>
        <dbReference type="SAM" id="MobiDB-lite"/>
    </source>
</evidence>
<dbReference type="Proteomes" id="UP000523007">
    <property type="component" value="Unassembled WGS sequence"/>
</dbReference>
<dbReference type="EMBL" id="JACHJT010000001">
    <property type="protein sequence ID" value="MBB4933335.1"/>
    <property type="molecule type" value="Genomic_DNA"/>
</dbReference>
<feature type="transmembrane region" description="Helical" evidence="2">
    <location>
        <begin position="31"/>
        <end position="50"/>
    </location>
</feature>
<accession>A0A7W7RJZ5</accession>
<keyword evidence="4" id="KW-1185">Reference proteome</keyword>
<dbReference type="AlphaFoldDB" id="A0A7W7RJZ5"/>